<dbReference type="SUPFAM" id="SSF53474">
    <property type="entry name" value="alpha/beta-Hydrolases"/>
    <property type="match status" value="1"/>
</dbReference>
<accession>A0ABT0WFU6</accession>
<dbReference type="Gene3D" id="3.40.50.1820">
    <property type="entry name" value="alpha/beta hydrolase"/>
    <property type="match status" value="1"/>
</dbReference>
<sequence length="933" mass="103450">MRWKIRFISIIILVIMFLPMFGDISRASADTSSGMNVLDPGQSIEYTNNTSYPFRIDVSGDYDYEHINSDSSIGGYGSANGDPWSFGLTTTMYPGESLRMTNTTENQLQVSPMCVFCGNAQLSFVLNNGPAMEYVTLQKGQSVNFTNSMKWTVPINPNGAYDYQHIEADGSIIDYGNNEVGGNSISPGEGLRITNKYDDQLIMSIPYDYYIHLNPVFSNLTTNKKTVIFIPAFLGTTLTANDGSNFQLWEPDLDNISEYISLLRLNSDGSSAFPVKVNDPLEEYYGGMITALNKFDGNKDGIPDLDVHVFPYDWRLDNRINAENLQVFINKLNVDKVTIIAHSMGGLLASKYIALGNSQKVDKLITIGTPYLGAPKGLYAFETGNLMDNFLKDYLLSQPLKAIAPNMSSAYQLLPSRMYFDINNTYYSRQVINNGWFKRNSVINFTSYDATNYFLLQDRKDWVNPSLLNDVDQFQQSLDIQNTLNSVNSYLIVGHGDKTQGLVTENFNQNLVYDNTDYEPIDGDGTVPLISASLGGRVVNENGDYYFIGNRSNTYFRKGVEHSALPDDQTVINQVLQIINGNYTAVSGMDDRAKFSQSLKVRVESPVDLNIYDQNGNHLGPVNGTQYEENIPSGTYYQSGHTKTALLEYGNYNIKLVGTGYGTATLILQKYDELNKLIKTIRFDNVDVTPKTIMTTTTDMGNSIQLVVDKNGDGNTSILKPSAVLDETGSNDQTPPSISFTIDGTKSNYNWYNSDVTLSLQGQDPESGINRMEYRLNDGDAQIYQGPIKFGQEGQTKIDAVAYNNNRLNSDAVTTNINIDKTPPTLSVSLDKNELWAPNHKLETVNAKVIANDSLSGVAKIELVSITSNEPDSGLGDIQNASYGTFDTSFDLRAERSGKNKSGRVYTITYKVTDLAGNVTTQSVNVTVSHDQR</sequence>
<dbReference type="EMBL" id="JAMQCR010000002">
    <property type="protein sequence ID" value="MCM2535186.1"/>
    <property type="molecule type" value="Genomic_DNA"/>
</dbReference>
<name>A0ABT0WFU6_9BACI</name>
<gene>
    <name evidence="1" type="ORF">NDK43_26095</name>
</gene>
<comment type="caution">
    <text evidence="1">The sequence shown here is derived from an EMBL/GenBank/DDBJ whole genome shotgun (WGS) entry which is preliminary data.</text>
</comment>
<evidence type="ECO:0000313" key="2">
    <source>
        <dbReference type="Proteomes" id="UP001523262"/>
    </source>
</evidence>
<dbReference type="Proteomes" id="UP001523262">
    <property type="component" value="Unassembled WGS sequence"/>
</dbReference>
<dbReference type="GO" id="GO:0016787">
    <property type="term" value="F:hydrolase activity"/>
    <property type="evidence" value="ECO:0007669"/>
    <property type="project" value="UniProtKB-KW"/>
</dbReference>
<dbReference type="PANTHER" id="PTHR11440">
    <property type="entry name" value="LECITHIN-CHOLESTEROL ACYLTRANSFERASE-RELATED"/>
    <property type="match status" value="1"/>
</dbReference>
<dbReference type="InterPro" id="IPR013783">
    <property type="entry name" value="Ig-like_fold"/>
</dbReference>
<keyword evidence="2" id="KW-1185">Reference proteome</keyword>
<dbReference type="Gene3D" id="2.60.40.10">
    <property type="entry name" value="Immunoglobulins"/>
    <property type="match status" value="1"/>
</dbReference>
<evidence type="ECO:0000313" key="1">
    <source>
        <dbReference type="EMBL" id="MCM2535186.1"/>
    </source>
</evidence>
<keyword evidence="1" id="KW-0378">Hydrolase</keyword>
<dbReference type="InterPro" id="IPR003386">
    <property type="entry name" value="LACT/PDAT_acylTrfase"/>
</dbReference>
<protein>
    <submittedName>
        <fullName evidence="1">Alpha/beta fold hydrolase</fullName>
    </submittedName>
</protein>
<organism evidence="1 2">
    <name type="scientific">Neobacillus pocheonensis</name>
    <dbReference type="NCBI Taxonomy" id="363869"/>
    <lineage>
        <taxon>Bacteria</taxon>
        <taxon>Bacillati</taxon>
        <taxon>Bacillota</taxon>
        <taxon>Bacilli</taxon>
        <taxon>Bacillales</taxon>
        <taxon>Bacillaceae</taxon>
        <taxon>Neobacillus</taxon>
    </lineage>
</organism>
<dbReference type="Pfam" id="PF02450">
    <property type="entry name" value="LCAT"/>
    <property type="match status" value="1"/>
</dbReference>
<dbReference type="InterPro" id="IPR029058">
    <property type="entry name" value="AB_hydrolase_fold"/>
</dbReference>
<reference evidence="1 2" key="1">
    <citation type="submission" date="2022-06" db="EMBL/GenBank/DDBJ databases">
        <authorList>
            <person name="Jeon C.O."/>
        </authorList>
    </citation>
    <scope>NUCLEOTIDE SEQUENCE [LARGE SCALE GENOMIC DNA]</scope>
    <source>
        <strain evidence="1 2">KCTC 13943</strain>
    </source>
</reference>
<proteinExistence type="predicted"/>